<comment type="cofactor">
    <cofactor evidence="1 6">
        <name>Zn(2+)</name>
        <dbReference type="ChEBI" id="CHEBI:29105"/>
    </cofactor>
</comment>
<dbReference type="Gene3D" id="3.40.50.720">
    <property type="entry name" value="NAD(P)-binding Rossmann-like Domain"/>
    <property type="match status" value="1"/>
</dbReference>
<dbReference type="PROSITE" id="PS00059">
    <property type="entry name" value="ADH_ZINC"/>
    <property type="match status" value="1"/>
</dbReference>
<reference evidence="8" key="1">
    <citation type="journal article" date="2017" name="Mycologia">
        <title>Fusarium algeriense, sp. nov., a novel toxigenic crown rot pathogen of durum wheat from Algeria is nested in the Fusarium burgessii species complex.</title>
        <authorList>
            <person name="Laraba I."/>
            <person name="Keddad A."/>
            <person name="Boureghda H."/>
            <person name="Abdallah N."/>
            <person name="Vaughan M.M."/>
            <person name="Proctor R.H."/>
            <person name="Busman M."/>
            <person name="O'Donnell K."/>
        </authorList>
    </citation>
    <scope>NUCLEOTIDE SEQUENCE</scope>
    <source>
        <strain evidence="8">NRRL 25174</strain>
    </source>
</reference>
<evidence type="ECO:0000256" key="3">
    <source>
        <dbReference type="ARBA" id="ARBA00022723"/>
    </source>
</evidence>
<evidence type="ECO:0000256" key="1">
    <source>
        <dbReference type="ARBA" id="ARBA00001947"/>
    </source>
</evidence>
<dbReference type="CDD" id="cd08254">
    <property type="entry name" value="hydroxyacyl_CoA_DH"/>
    <property type="match status" value="1"/>
</dbReference>
<dbReference type="PANTHER" id="PTHR42940">
    <property type="entry name" value="ALCOHOL DEHYDROGENASE 1-RELATED"/>
    <property type="match status" value="1"/>
</dbReference>
<evidence type="ECO:0000313" key="9">
    <source>
        <dbReference type="Proteomes" id="UP000730481"/>
    </source>
</evidence>
<dbReference type="InterPro" id="IPR002328">
    <property type="entry name" value="ADH_Zn_CS"/>
</dbReference>
<keyword evidence="4 6" id="KW-0862">Zinc</keyword>
<dbReference type="GO" id="GO:0005737">
    <property type="term" value="C:cytoplasm"/>
    <property type="evidence" value="ECO:0007669"/>
    <property type="project" value="TreeGrafter"/>
</dbReference>
<comment type="caution">
    <text evidence="8">The sequence shown here is derived from an EMBL/GenBank/DDBJ whole genome shotgun (WGS) entry which is preliminary data.</text>
</comment>
<dbReference type="InterPro" id="IPR011032">
    <property type="entry name" value="GroES-like_sf"/>
</dbReference>
<sequence>MKAFRYSSVESGLELIDVPVPEPGPEHVQIQVKAVGMCHSDCHLLKGHYDGWIKIPLICGHEVAGIVTKVGSSVKDYHPGDRVACLIICQPVEEHDWAFAVGLGFDGGYAEYVAAPINRLIKIPDNVSFAQAAVAMDALATSYFAIMSKAGAKPGVTMGVVGLGGLGMAGLQFALIAGAKAYGFDIQKDKLEEGLKLGAAGCFESLEDLKDVTLDVIVDFAGVGVTTASAVTAVKPGGRVVVVGLGSETMTLPTQAVVLKSVTLAGTLGSDLDATKGVLRLLEEKLIDPVLTEIPFLDIPKGLEDLEKEQVVGRLWADPSKLAK</sequence>
<dbReference type="InterPro" id="IPR013154">
    <property type="entry name" value="ADH-like_N"/>
</dbReference>
<evidence type="ECO:0000256" key="2">
    <source>
        <dbReference type="ARBA" id="ARBA00008072"/>
    </source>
</evidence>
<dbReference type="SUPFAM" id="SSF50129">
    <property type="entry name" value="GroES-like"/>
    <property type="match status" value="1"/>
</dbReference>
<dbReference type="Pfam" id="PF00107">
    <property type="entry name" value="ADH_zinc_N"/>
    <property type="match status" value="1"/>
</dbReference>
<dbReference type="PANTHER" id="PTHR42940:SF8">
    <property type="entry name" value="VACUOLAR PROTEIN SORTING-ASSOCIATED PROTEIN 11"/>
    <property type="match status" value="1"/>
</dbReference>
<proteinExistence type="inferred from homology"/>
<dbReference type="SUPFAM" id="SSF51735">
    <property type="entry name" value="NAD(P)-binding Rossmann-fold domains"/>
    <property type="match status" value="1"/>
</dbReference>
<evidence type="ECO:0000256" key="6">
    <source>
        <dbReference type="RuleBase" id="RU361277"/>
    </source>
</evidence>
<dbReference type="SMART" id="SM00829">
    <property type="entry name" value="PKS_ER"/>
    <property type="match status" value="1"/>
</dbReference>
<dbReference type="InterPro" id="IPR036291">
    <property type="entry name" value="NAD(P)-bd_dom_sf"/>
</dbReference>
<dbReference type="AlphaFoldDB" id="A0A9P5AQ29"/>
<dbReference type="InterPro" id="IPR013149">
    <property type="entry name" value="ADH-like_C"/>
</dbReference>
<evidence type="ECO:0000259" key="7">
    <source>
        <dbReference type="SMART" id="SM00829"/>
    </source>
</evidence>
<evidence type="ECO:0000313" key="8">
    <source>
        <dbReference type="EMBL" id="KAF4342861.1"/>
    </source>
</evidence>
<evidence type="ECO:0000256" key="5">
    <source>
        <dbReference type="ARBA" id="ARBA00023002"/>
    </source>
</evidence>
<dbReference type="Pfam" id="PF08240">
    <property type="entry name" value="ADH_N"/>
    <property type="match status" value="1"/>
</dbReference>
<dbReference type="Gene3D" id="3.90.180.10">
    <property type="entry name" value="Medium-chain alcohol dehydrogenases, catalytic domain"/>
    <property type="match status" value="1"/>
</dbReference>
<dbReference type="GO" id="GO:0004022">
    <property type="term" value="F:alcohol dehydrogenase (NAD+) activity"/>
    <property type="evidence" value="ECO:0007669"/>
    <property type="project" value="TreeGrafter"/>
</dbReference>
<reference evidence="8" key="2">
    <citation type="submission" date="2020-02" db="EMBL/GenBank/DDBJ databases">
        <title>Identification and distribution of gene clusters putatively required for synthesis of sphingolipid metabolism inhibitors in phylogenetically diverse species of the filamentous fungus Fusarium.</title>
        <authorList>
            <person name="Kim H.-S."/>
            <person name="Busman M."/>
            <person name="Brown D.W."/>
            <person name="Divon H."/>
            <person name="Uhlig S."/>
            <person name="Proctor R.H."/>
        </authorList>
    </citation>
    <scope>NUCLEOTIDE SEQUENCE</scope>
    <source>
        <strain evidence="8">NRRL 25174</strain>
    </source>
</reference>
<keyword evidence="5" id="KW-0560">Oxidoreductase</keyword>
<evidence type="ECO:0000256" key="4">
    <source>
        <dbReference type="ARBA" id="ARBA00022833"/>
    </source>
</evidence>
<name>A0A9P5AQ29_9HYPO</name>
<protein>
    <submittedName>
        <fullName evidence="8">Alcohol dehydrogenase like domain protein</fullName>
    </submittedName>
</protein>
<dbReference type="GO" id="GO:0008270">
    <property type="term" value="F:zinc ion binding"/>
    <property type="evidence" value="ECO:0007669"/>
    <property type="project" value="InterPro"/>
</dbReference>
<gene>
    <name evidence="8" type="ORF">FBEOM_3207</name>
</gene>
<organism evidence="8 9">
    <name type="scientific">Fusarium beomiforme</name>
    <dbReference type="NCBI Taxonomy" id="44412"/>
    <lineage>
        <taxon>Eukaryota</taxon>
        <taxon>Fungi</taxon>
        <taxon>Dikarya</taxon>
        <taxon>Ascomycota</taxon>
        <taxon>Pezizomycotina</taxon>
        <taxon>Sordariomycetes</taxon>
        <taxon>Hypocreomycetidae</taxon>
        <taxon>Hypocreales</taxon>
        <taxon>Nectriaceae</taxon>
        <taxon>Fusarium</taxon>
        <taxon>Fusarium burgessii species complex</taxon>
    </lineage>
</organism>
<keyword evidence="9" id="KW-1185">Reference proteome</keyword>
<keyword evidence="3 6" id="KW-0479">Metal-binding</keyword>
<dbReference type="InterPro" id="IPR020843">
    <property type="entry name" value="ER"/>
</dbReference>
<comment type="similarity">
    <text evidence="2 6">Belongs to the zinc-containing alcohol dehydrogenase family.</text>
</comment>
<accession>A0A9P5AQ29</accession>
<dbReference type="EMBL" id="PVQB02000118">
    <property type="protein sequence ID" value="KAF4342861.1"/>
    <property type="molecule type" value="Genomic_DNA"/>
</dbReference>
<dbReference type="Proteomes" id="UP000730481">
    <property type="component" value="Unassembled WGS sequence"/>
</dbReference>
<dbReference type="OrthoDB" id="256333at2759"/>
<feature type="domain" description="Enoyl reductase (ER)" evidence="7">
    <location>
        <begin position="8"/>
        <end position="317"/>
    </location>
</feature>